<accession>A0A4Z2HJ93</accession>
<gene>
    <name evidence="1" type="ORF">EYF80_024752</name>
</gene>
<dbReference type="EMBL" id="SRLO01000242">
    <property type="protein sequence ID" value="TNN65013.1"/>
    <property type="molecule type" value="Genomic_DNA"/>
</dbReference>
<organism evidence="1 2">
    <name type="scientific">Liparis tanakae</name>
    <name type="common">Tanaka's snailfish</name>
    <dbReference type="NCBI Taxonomy" id="230148"/>
    <lineage>
        <taxon>Eukaryota</taxon>
        <taxon>Metazoa</taxon>
        <taxon>Chordata</taxon>
        <taxon>Craniata</taxon>
        <taxon>Vertebrata</taxon>
        <taxon>Euteleostomi</taxon>
        <taxon>Actinopterygii</taxon>
        <taxon>Neopterygii</taxon>
        <taxon>Teleostei</taxon>
        <taxon>Neoteleostei</taxon>
        <taxon>Acanthomorphata</taxon>
        <taxon>Eupercaria</taxon>
        <taxon>Perciformes</taxon>
        <taxon>Cottioidei</taxon>
        <taxon>Cottales</taxon>
        <taxon>Liparidae</taxon>
        <taxon>Liparis</taxon>
    </lineage>
</organism>
<evidence type="ECO:0000313" key="1">
    <source>
        <dbReference type="EMBL" id="TNN65013.1"/>
    </source>
</evidence>
<protein>
    <submittedName>
        <fullName evidence="1">Uncharacterized protein</fullName>
    </submittedName>
</protein>
<keyword evidence="2" id="KW-1185">Reference proteome</keyword>
<name>A0A4Z2HJ93_9TELE</name>
<sequence>MDSRQLAVSAGKQECYSNLVLRESMETKRWWRKSRKSQEIGEQHLNFRRLWFATFSSPRLIAFISWSWRVSACCDSLIHTRPTGLPAYVFCLIGPQGLIDGALLSGSSRSAPWARSIACNRFSL</sequence>
<dbReference type="AlphaFoldDB" id="A0A4Z2HJ93"/>
<evidence type="ECO:0000313" key="2">
    <source>
        <dbReference type="Proteomes" id="UP000314294"/>
    </source>
</evidence>
<dbReference type="Proteomes" id="UP000314294">
    <property type="component" value="Unassembled WGS sequence"/>
</dbReference>
<proteinExistence type="predicted"/>
<comment type="caution">
    <text evidence="1">The sequence shown here is derived from an EMBL/GenBank/DDBJ whole genome shotgun (WGS) entry which is preliminary data.</text>
</comment>
<reference evidence="1 2" key="1">
    <citation type="submission" date="2019-03" db="EMBL/GenBank/DDBJ databases">
        <title>First draft genome of Liparis tanakae, snailfish: a comprehensive survey of snailfish specific genes.</title>
        <authorList>
            <person name="Kim W."/>
            <person name="Song I."/>
            <person name="Jeong J.-H."/>
            <person name="Kim D."/>
            <person name="Kim S."/>
            <person name="Ryu S."/>
            <person name="Song J.Y."/>
            <person name="Lee S.K."/>
        </authorList>
    </citation>
    <scope>NUCLEOTIDE SEQUENCE [LARGE SCALE GENOMIC DNA]</scope>
    <source>
        <tissue evidence="1">Muscle</tissue>
    </source>
</reference>